<comment type="caution">
    <text evidence="6">The sequence shown here is derived from an EMBL/GenBank/DDBJ whole genome shotgun (WGS) entry which is preliminary data.</text>
</comment>
<dbReference type="SUPFAM" id="SSF48498">
    <property type="entry name" value="Tetracyclin repressor-like, C-terminal domain"/>
    <property type="match status" value="1"/>
</dbReference>
<evidence type="ECO:0000313" key="6">
    <source>
        <dbReference type="EMBL" id="MFC6083423.1"/>
    </source>
</evidence>
<keyword evidence="7" id="KW-1185">Reference proteome</keyword>
<dbReference type="InterPro" id="IPR001647">
    <property type="entry name" value="HTH_TetR"/>
</dbReference>
<dbReference type="InterPro" id="IPR050109">
    <property type="entry name" value="HTH-type_TetR-like_transc_reg"/>
</dbReference>
<gene>
    <name evidence="6" type="ORF">ACFP1K_19785</name>
</gene>
<keyword evidence="2 4" id="KW-0238">DNA-binding</keyword>
<dbReference type="Gene3D" id="1.10.357.10">
    <property type="entry name" value="Tetracycline Repressor, domain 2"/>
    <property type="match status" value="1"/>
</dbReference>
<reference evidence="7" key="1">
    <citation type="journal article" date="2019" name="Int. J. Syst. Evol. Microbiol.">
        <title>The Global Catalogue of Microorganisms (GCM) 10K type strain sequencing project: providing services to taxonomists for standard genome sequencing and annotation.</title>
        <authorList>
            <consortium name="The Broad Institute Genomics Platform"/>
            <consortium name="The Broad Institute Genome Sequencing Center for Infectious Disease"/>
            <person name="Wu L."/>
            <person name="Ma J."/>
        </authorList>
    </citation>
    <scope>NUCLEOTIDE SEQUENCE [LARGE SCALE GENOMIC DNA]</scope>
    <source>
        <strain evidence="7">JCM 30346</strain>
    </source>
</reference>
<feature type="domain" description="HTH tetR-type" evidence="5">
    <location>
        <begin position="15"/>
        <end position="74"/>
    </location>
</feature>
<sequence length="193" mass="19893">MTSAGASRPLRADARRNRARVLAAAEEVFAAKGTGASTDEVARAAGVGIGTVFRHFPTKEALLAAVLVDHLRRLAEQADALADARDAGAALFGFFTHVVEQAGGKNAYTGALAEAGVDVGGTTAEFGARMRSALERLLARAQRDGAVRPDVGVAELLALMVGVSRAGEHAGREVQARAAAIVLDGLRPRAADI</sequence>
<dbReference type="PANTHER" id="PTHR30055">
    <property type="entry name" value="HTH-TYPE TRANSCRIPTIONAL REGULATOR RUTR"/>
    <property type="match status" value="1"/>
</dbReference>
<dbReference type="PANTHER" id="PTHR30055:SF234">
    <property type="entry name" value="HTH-TYPE TRANSCRIPTIONAL REGULATOR BETI"/>
    <property type="match status" value="1"/>
</dbReference>
<dbReference type="Proteomes" id="UP001596137">
    <property type="component" value="Unassembled WGS sequence"/>
</dbReference>
<dbReference type="InterPro" id="IPR009057">
    <property type="entry name" value="Homeodomain-like_sf"/>
</dbReference>
<dbReference type="PROSITE" id="PS50977">
    <property type="entry name" value="HTH_TETR_2"/>
    <property type="match status" value="1"/>
</dbReference>
<dbReference type="InterPro" id="IPR036271">
    <property type="entry name" value="Tet_transcr_reg_TetR-rel_C_sf"/>
</dbReference>
<evidence type="ECO:0000256" key="2">
    <source>
        <dbReference type="ARBA" id="ARBA00023125"/>
    </source>
</evidence>
<evidence type="ECO:0000313" key="7">
    <source>
        <dbReference type="Proteomes" id="UP001596137"/>
    </source>
</evidence>
<dbReference type="SUPFAM" id="SSF46689">
    <property type="entry name" value="Homeodomain-like"/>
    <property type="match status" value="1"/>
</dbReference>
<evidence type="ECO:0000259" key="5">
    <source>
        <dbReference type="PROSITE" id="PS50977"/>
    </source>
</evidence>
<dbReference type="Pfam" id="PF21597">
    <property type="entry name" value="TetR_C_43"/>
    <property type="match status" value="1"/>
</dbReference>
<protein>
    <submittedName>
        <fullName evidence="6">TetR/AcrR family transcriptional regulator</fullName>
    </submittedName>
</protein>
<accession>A0ABW1NKC1</accession>
<feature type="DNA-binding region" description="H-T-H motif" evidence="4">
    <location>
        <begin position="37"/>
        <end position="56"/>
    </location>
</feature>
<dbReference type="InterPro" id="IPR049445">
    <property type="entry name" value="TetR_SbtR-like_C"/>
</dbReference>
<dbReference type="RefSeq" id="WP_380755357.1">
    <property type="nucleotide sequence ID" value="NZ_JBHSRF010000028.1"/>
</dbReference>
<evidence type="ECO:0000256" key="4">
    <source>
        <dbReference type="PROSITE-ProRule" id="PRU00335"/>
    </source>
</evidence>
<dbReference type="Pfam" id="PF00440">
    <property type="entry name" value="TetR_N"/>
    <property type="match status" value="1"/>
</dbReference>
<dbReference type="PRINTS" id="PR00455">
    <property type="entry name" value="HTHTETR"/>
</dbReference>
<evidence type="ECO:0000256" key="3">
    <source>
        <dbReference type="ARBA" id="ARBA00023163"/>
    </source>
</evidence>
<keyword evidence="1" id="KW-0805">Transcription regulation</keyword>
<name>A0ABW1NKC1_9ACTN</name>
<evidence type="ECO:0000256" key="1">
    <source>
        <dbReference type="ARBA" id="ARBA00023015"/>
    </source>
</evidence>
<proteinExistence type="predicted"/>
<keyword evidence="3" id="KW-0804">Transcription</keyword>
<organism evidence="6 7">
    <name type="scientific">Sphaerisporangium aureirubrum</name>
    <dbReference type="NCBI Taxonomy" id="1544736"/>
    <lineage>
        <taxon>Bacteria</taxon>
        <taxon>Bacillati</taxon>
        <taxon>Actinomycetota</taxon>
        <taxon>Actinomycetes</taxon>
        <taxon>Streptosporangiales</taxon>
        <taxon>Streptosporangiaceae</taxon>
        <taxon>Sphaerisporangium</taxon>
    </lineage>
</organism>
<dbReference type="EMBL" id="JBHSRF010000028">
    <property type="protein sequence ID" value="MFC6083423.1"/>
    <property type="molecule type" value="Genomic_DNA"/>
</dbReference>